<dbReference type="CDD" id="cd00207">
    <property type="entry name" value="fer2"/>
    <property type="match status" value="1"/>
</dbReference>
<dbReference type="InterPro" id="IPR054351">
    <property type="entry name" value="NADH_UbQ_OxRdtase_ferredoxin"/>
</dbReference>
<dbReference type="SUPFAM" id="SSF54862">
    <property type="entry name" value="4Fe-4S ferredoxins"/>
    <property type="match status" value="1"/>
</dbReference>
<dbReference type="GO" id="GO:0003954">
    <property type="term" value="F:NADH dehydrogenase activity"/>
    <property type="evidence" value="ECO:0007669"/>
    <property type="project" value="TreeGrafter"/>
</dbReference>
<dbReference type="Pfam" id="PF00384">
    <property type="entry name" value="Molybdopterin"/>
    <property type="match status" value="1"/>
</dbReference>
<evidence type="ECO:0000256" key="4">
    <source>
        <dbReference type="ARBA" id="ARBA00022714"/>
    </source>
</evidence>
<keyword evidence="8" id="KW-0411">Iron-sulfur</keyword>
<evidence type="ECO:0000256" key="1">
    <source>
        <dbReference type="ARBA" id="ARBA00001966"/>
    </source>
</evidence>
<evidence type="ECO:0000256" key="5">
    <source>
        <dbReference type="ARBA" id="ARBA00022723"/>
    </source>
</evidence>
<dbReference type="InterPro" id="IPR036010">
    <property type="entry name" value="2Fe-2S_ferredoxin-like_sf"/>
</dbReference>
<dbReference type="InterPro" id="IPR000283">
    <property type="entry name" value="NADH_UbQ_OxRdtase_75kDa_su_CS"/>
</dbReference>
<accession>A0A6J7H1V6</accession>
<dbReference type="PROSITE" id="PS00642">
    <property type="entry name" value="COMPLEX1_75K_2"/>
    <property type="match status" value="1"/>
</dbReference>
<dbReference type="PANTHER" id="PTHR43105:SF12">
    <property type="entry name" value="NADH-QUINONE OXIDOREDUCTASE SUBUNIT G"/>
    <property type="match status" value="1"/>
</dbReference>
<dbReference type="Pfam" id="PF04879">
    <property type="entry name" value="Molybdop_Fe4S4"/>
    <property type="match status" value="1"/>
</dbReference>
<dbReference type="InterPro" id="IPR006963">
    <property type="entry name" value="Mopterin_OxRdtase_4Fe-4S_dom"/>
</dbReference>
<comment type="cofactor">
    <cofactor evidence="1">
        <name>[4Fe-4S] cluster</name>
        <dbReference type="ChEBI" id="CHEBI:49883"/>
    </cofactor>
</comment>
<dbReference type="GO" id="GO:0051539">
    <property type="term" value="F:4 iron, 4 sulfur cluster binding"/>
    <property type="evidence" value="ECO:0007669"/>
    <property type="project" value="UniProtKB-KW"/>
</dbReference>
<sequence>MTLAPETSDLISVEIDGVEMNVPKGTLIIRAAELIGTEVPRFCDHPLLSPVAACRMCLVEIEGNPKPQPACAIELTPGMKVRTQRSSEVAEKAQQGVMEFLLANHPLDCPVCDKGGECPLQNQAMSAGRAESRFDIPKRTFDKPVPINSEILLDRERCVSCARCTRFADQIAGDPKLELLERGAKQQVGVANDEPFDSYFSGNTIQICPVGALTSSSYRFRSRPFDLVSTPTTCEHCASGCSLRTDARRGEVTRRLAWHDSDVNEDWNCDKGRFAFTYLSQDRITSPMIRENGELRVASWPEALDVAARGLRSAQGSTAVLTGGRITMEDAYAYAKFARVVLGTDDIDFRARRSSSEEAAFLRSSIAGDCGPTYADLDKAPVVLLVAFEPEDESPIVLLRLRAASLRRGLRVVALSPIASRGLEKIRGEWAAIAPGADANALHALAQGGGDVPNGASIAQALRQPGAVILVGERIADVSGGPSAVAALAAATGARIGWVPRRAGERGALEAGALSGLLPGGRPLDDANARAQVAQVWGVDVADLPISAGREAAAVVSSAAAGGLGALVVGGLEPRDAAQPAAMRRALDNAGFVVSLETRRTEVTDHADVVLPVAVVTEKSGTFIDWEGRRRPFARVFGDALMMSDGRVLAMLAEAMDSSIGRGDVKSLRTELDSFGPWTGARSAVPSDSAAVVQTGGPHLVTWRLLLDEAAMQEGEPNLAGTRRRTVAVVSAATAASLGVAAGQQVTVTGPAGSVSVPVDIGSIVDNAVWLPSNAADCAIASLGVAPGQPVRVSGGAA</sequence>
<comment type="similarity">
    <text evidence="2">Belongs to the complex I 75 kDa subunit family.</text>
</comment>
<dbReference type="FunFam" id="3.30.70.20:FF:000016">
    <property type="entry name" value="NADH-quinone oxidoreductase"/>
    <property type="match status" value="1"/>
</dbReference>
<feature type="domain" description="4Fe-4S His(Cys)3-ligated-type" evidence="13">
    <location>
        <begin position="89"/>
        <end position="128"/>
    </location>
</feature>
<evidence type="ECO:0000256" key="3">
    <source>
        <dbReference type="ARBA" id="ARBA00022485"/>
    </source>
</evidence>
<dbReference type="Pfam" id="PF22117">
    <property type="entry name" value="Fer4_Nqo3"/>
    <property type="match status" value="1"/>
</dbReference>
<dbReference type="Pfam" id="PF13510">
    <property type="entry name" value="Fer2_4"/>
    <property type="match status" value="1"/>
</dbReference>
<organism evidence="14">
    <name type="scientific">freshwater metagenome</name>
    <dbReference type="NCBI Taxonomy" id="449393"/>
    <lineage>
        <taxon>unclassified sequences</taxon>
        <taxon>metagenomes</taxon>
        <taxon>ecological metagenomes</taxon>
    </lineage>
</organism>
<evidence type="ECO:0000259" key="13">
    <source>
        <dbReference type="PROSITE" id="PS51839"/>
    </source>
</evidence>
<gene>
    <name evidence="14" type="ORF">UFOPK3610_00973</name>
</gene>
<dbReference type="SUPFAM" id="SSF53706">
    <property type="entry name" value="Formate dehydrogenase/DMSO reductase, domains 1-3"/>
    <property type="match status" value="1"/>
</dbReference>
<dbReference type="Gene3D" id="3.10.20.740">
    <property type="match status" value="1"/>
</dbReference>
<name>A0A6J7H1V6_9ZZZZ</name>
<dbReference type="PROSITE" id="PS51085">
    <property type="entry name" value="2FE2S_FER_2"/>
    <property type="match status" value="1"/>
</dbReference>
<dbReference type="InterPro" id="IPR019574">
    <property type="entry name" value="NADH_UbQ_OxRdtase_Gsu_4Fe4S-bd"/>
</dbReference>
<dbReference type="Gene3D" id="3.40.228.10">
    <property type="entry name" value="Dimethylsulfoxide Reductase, domain 2"/>
    <property type="match status" value="1"/>
</dbReference>
<feature type="domain" description="4Fe-4S Mo/W bis-MGD-type" evidence="12">
    <location>
        <begin position="227"/>
        <end position="283"/>
    </location>
</feature>
<dbReference type="GO" id="GO:0008137">
    <property type="term" value="F:NADH dehydrogenase (ubiquinone) activity"/>
    <property type="evidence" value="ECO:0007669"/>
    <property type="project" value="InterPro"/>
</dbReference>
<evidence type="ECO:0000256" key="6">
    <source>
        <dbReference type="ARBA" id="ARBA00022967"/>
    </source>
</evidence>
<dbReference type="GO" id="GO:0046872">
    <property type="term" value="F:metal ion binding"/>
    <property type="evidence" value="ECO:0007669"/>
    <property type="project" value="UniProtKB-KW"/>
</dbReference>
<dbReference type="NCBIfam" id="TIGR01973">
    <property type="entry name" value="NuoG"/>
    <property type="match status" value="1"/>
</dbReference>
<dbReference type="GO" id="GO:0051537">
    <property type="term" value="F:2 iron, 2 sulfur cluster binding"/>
    <property type="evidence" value="ECO:0007669"/>
    <property type="project" value="UniProtKB-KW"/>
</dbReference>
<evidence type="ECO:0000259" key="12">
    <source>
        <dbReference type="PROSITE" id="PS51669"/>
    </source>
</evidence>
<keyword evidence="9" id="KW-0520">NAD</keyword>
<dbReference type="PROSITE" id="PS51839">
    <property type="entry name" value="4FE4S_HC3"/>
    <property type="match status" value="1"/>
</dbReference>
<keyword evidence="3" id="KW-0004">4Fe-4S</keyword>
<dbReference type="SMART" id="SM00929">
    <property type="entry name" value="NADH-G_4Fe-4S_3"/>
    <property type="match status" value="1"/>
</dbReference>
<feature type="domain" description="2Fe-2S ferredoxin-type" evidence="11">
    <location>
        <begin position="9"/>
        <end position="87"/>
    </location>
</feature>
<evidence type="ECO:0000256" key="9">
    <source>
        <dbReference type="ARBA" id="ARBA00023027"/>
    </source>
</evidence>
<dbReference type="PROSITE" id="PS00641">
    <property type="entry name" value="COMPLEX1_75K_1"/>
    <property type="match status" value="1"/>
</dbReference>
<dbReference type="AlphaFoldDB" id="A0A6J7H1V6"/>
<comment type="cofactor">
    <cofactor evidence="10">
        <name>[2Fe-2S] cluster</name>
        <dbReference type="ChEBI" id="CHEBI:190135"/>
    </cofactor>
</comment>
<evidence type="ECO:0000259" key="11">
    <source>
        <dbReference type="PROSITE" id="PS51085"/>
    </source>
</evidence>
<dbReference type="SMART" id="SM00926">
    <property type="entry name" value="Molybdop_Fe4S4"/>
    <property type="match status" value="1"/>
</dbReference>
<reference evidence="14" key="1">
    <citation type="submission" date="2020-05" db="EMBL/GenBank/DDBJ databases">
        <authorList>
            <person name="Chiriac C."/>
            <person name="Salcher M."/>
            <person name="Ghai R."/>
            <person name="Kavagutti S V."/>
        </authorList>
    </citation>
    <scope>NUCLEOTIDE SEQUENCE</scope>
</reference>
<dbReference type="FunFam" id="3.10.20.740:FF:000001">
    <property type="entry name" value="NADH-quinone oxidoreductase subunit G"/>
    <property type="match status" value="1"/>
</dbReference>
<proteinExistence type="inferred from homology"/>
<dbReference type="InterPro" id="IPR010228">
    <property type="entry name" value="NADH_UbQ_OxRdtase_Gsu"/>
</dbReference>
<keyword evidence="7" id="KW-0408">Iron</keyword>
<dbReference type="NCBIfam" id="NF005895">
    <property type="entry name" value="PRK07860.1"/>
    <property type="match status" value="1"/>
</dbReference>
<dbReference type="EMBL" id="CAFBMR010000033">
    <property type="protein sequence ID" value="CAB4913544.1"/>
    <property type="molecule type" value="Genomic_DNA"/>
</dbReference>
<keyword evidence="6" id="KW-1278">Translocase</keyword>
<evidence type="ECO:0000256" key="8">
    <source>
        <dbReference type="ARBA" id="ARBA00023014"/>
    </source>
</evidence>
<keyword evidence="5" id="KW-0479">Metal-binding</keyword>
<evidence type="ECO:0000256" key="7">
    <source>
        <dbReference type="ARBA" id="ARBA00023004"/>
    </source>
</evidence>
<dbReference type="Gene3D" id="3.40.50.740">
    <property type="match status" value="2"/>
</dbReference>
<dbReference type="InterPro" id="IPR050123">
    <property type="entry name" value="Prok_molybdopt-oxidoreductase"/>
</dbReference>
<dbReference type="InterPro" id="IPR001041">
    <property type="entry name" value="2Fe-2S_ferredoxin-type"/>
</dbReference>
<dbReference type="InterPro" id="IPR006656">
    <property type="entry name" value="Mopterin_OxRdtase"/>
</dbReference>
<evidence type="ECO:0000256" key="2">
    <source>
        <dbReference type="ARBA" id="ARBA00005404"/>
    </source>
</evidence>
<dbReference type="GO" id="GO:0042773">
    <property type="term" value="P:ATP synthesis coupled electron transport"/>
    <property type="evidence" value="ECO:0007669"/>
    <property type="project" value="InterPro"/>
</dbReference>
<keyword evidence="4" id="KW-0001">2Fe-2S</keyword>
<evidence type="ECO:0000256" key="10">
    <source>
        <dbReference type="ARBA" id="ARBA00034078"/>
    </source>
</evidence>
<dbReference type="PROSITE" id="PS00643">
    <property type="entry name" value="COMPLEX1_75K_3"/>
    <property type="match status" value="1"/>
</dbReference>
<dbReference type="PROSITE" id="PS51669">
    <property type="entry name" value="4FE4S_MOW_BIS_MGD"/>
    <property type="match status" value="1"/>
</dbReference>
<evidence type="ECO:0000313" key="14">
    <source>
        <dbReference type="EMBL" id="CAB4913544.1"/>
    </source>
</evidence>
<dbReference type="Pfam" id="PF10588">
    <property type="entry name" value="NADH-G_4Fe-4S_3"/>
    <property type="match status" value="1"/>
</dbReference>
<dbReference type="Gene3D" id="3.30.70.20">
    <property type="match status" value="1"/>
</dbReference>
<dbReference type="SUPFAM" id="SSF54292">
    <property type="entry name" value="2Fe-2S ferredoxin-like"/>
    <property type="match status" value="1"/>
</dbReference>
<dbReference type="Gene3D" id="2.20.25.90">
    <property type="entry name" value="ADC-like domains"/>
    <property type="match status" value="1"/>
</dbReference>
<dbReference type="GO" id="GO:0016020">
    <property type="term" value="C:membrane"/>
    <property type="evidence" value="ECO:0007669"/>
    <property type="project" value="InterPro"/>
</dbReference>
<protein>
    <submittedName>
        <fullName evidence="14">Unannotated protein</fullName>
    </submittedName>
</protein>
<dbReference type="PANTHER" id="PTHR43105">
    <property type="entry name" value="RESPIRATORY NITRATE REDUCTASE"/>
    <property type="match status" value="1"/>
</dbReference>